<proteinExistence type="predicted"/>
<organism evidence="4 5">
    <name type="scientific">Amycolatopsis taiwanensis</name>
    <dbReference type="NCBI Taxonomy" id="342230"/>
    <lineage>
        <taxon>Bacteria</taxon>
        <taxon>Bacillati</taxon>
        <taxon>Actinomycetota</taxon>
        <taxon>Actinomycetes</taxon>
        <taxon>Pseudonocardiales</taxon>
        <taxon>Pseudonocardiaceae</taxon>
        <taxon>Amycolatopsis</taxon>
    </lineage>
</organism>
<keyword evidence="2" id="KW-0472">Membrane</keyword>
<gene>
    <name evidence="4" type="ORF">Atai01_15470</name>
</gene>
<keyword evidence="2" id="KW-1133">Transmembrane helix</keyword>
<dbReference type="AlphaFoldDB" id="A0A9W6VBG0"/>
<dbReference type="PANTHER" id="PTHR33734">
    <property type="entry name" value="LYSM DOMAIN-CONTAINING GPI-ANCHORED PROTEIN 2"/>
    <property type="match status" value="1"/>
</dbReference>
<keyword evidence="2" id="KW-0812">Transmembrane</keyword>
<sequence>MPIRKVVSAVAGKTRKVRQRTVLIVVAVALVASGIGAVVLSGAGEAGSRPQAEAVAPALVPQEVPQAPVEVAPVVDTTRPAVVVVQRGETLWGLAQQYDTTVGALQQANHLGHSTLIRTGQTLVLPPAGVPAPKTAHKAAKTPARKSSKTTVTKTAVTKTAATKTKTTKMAKSKTVKPAVASGTAKLAATVERVANALPRHLAREAHRLAAKIAAVKLPAVTKKHHIKKPVIKQPASKKHHSKKPVTKKPIMKKPVIKNPIVKKPIVRPVINKHDGRKYDGKKEDKKHEGATAHHGGHGHPHPVVAAHLIKKVPVR</sequence>
<comment type="caution">
    <text evidence="4">The sequence shown here is derived from an EMBL/GenBank/DDBJ whole genome shotgun (WGS) entry which is preliminary data.</text>
</comment>
<protein>
    <recommendedName>
        <fullName evidence="3">LysM domain-containing protein</fullName>
    </recommendedName>
</protein>
<dbReference type="InterPro" id="IPR036779">
    <property type="entry name" value="LysM_dom_sf"/>
</dbReference>
<dbReference type="EMBL" id="BSTI01000003">
    <property type="protein sequence ID" value="GLY64928.1"/>
    <property type="molecule type" value="Genomic_DNA"/>
</dbReference>
<dbReference type="Proteomes" id="UP001165136">
    <property type="component" value="Unassembled WGS sequence"/>
</dbReference>
<feature type="compositionally biased region" description="Basic and acidic residues" evidence="1">
    <location>
        <begin position="272"/>
        <end position="292"/>
    </location>
</feature>
<dbReference type="SUPFAM" id="SSF54106">
    <property type="entry name" value="LysM domain"/>
    <property type="match status" value="1"/>
</dbReference>
<evidence type="ECO:0000313" key="5">
    <source>
        <dbReference type="Proteomes" id="UP001165136"/>
    </source>
</evidence>
<evidence type="ECO:0000313" key="4">
    <source>
        <dbReference type="EMBL" id="GLY64928.1"/>
    </source>
</evidence>
<dbReference type="Pfam" id="PF01476">
    <property type="entry name" value="LysM"/>
    <property type="match status" value="1"/>
</dbReference>
<dbReference type="PROSITE" id="PS51782">
    <property type="entry name" value="LYSM"/>
    <property type="match status" value="1"/>
</dbReference>
<dbReference type="PANTHER" id="PTHR33734:SF22">
    <property type="entry name" value="MEMBRANE-BOUND LYTIC MUREIN TRANSGLYCOSYLASE D"/>
    <property type="match status" value="1"/>
</dbReference>
<feature type="transmembrane region" description="Helical" evidence="2">
    <location>
        <begin position="21"/>
        <end position="43"/>
    </location>
</feature>
<feature type="domain" description="LysM" evidence="3">
    <location>
        <begin position="81"/>
        <end position="125"/>
    </location>
</feature>
<evidence type="ECO:0000256" key="1">
    <source>
        <dbReference type="SAM" id="MobiDB-lite"/>
    </source>
</evidence>
<dbReference type="GO" id="GO:0008932">
    <property type="term" value="F:lytic endotransglycosylase activity"/>
    <property type="evidence" value="ECO:0007669"/>
    <property type="project" value="TreeGrafter"/>
</dbReference>
<evidence type="ECO:0000259" key="3">
    <source>
        <dbReference type="PROSITE" id="PS51782"/>
    </source>
</evidence>
<name>A0A9W6VBG0_9PSEU</name>
<accession>A0A9W6VBG0</accession>
<dbReference type="CDD" id="cd00118">
    <property type="entry name" value="LysM"/>
    <property type="match status" value="1"/>
</dbReference>
<keyword evidence="5" id="KW-1185">Reference proteome</keyword>
<dbReference type="SMART" id="SM00257">
    <property type="entry name" value="LysM"/>
    <property type="match status" value="1"/>
</dbReference>
<dbReference type="InterPro" id="IPR018392">
    <property type="entry name" value="LysM"/>
</dbReference>
<reference evidence="4" key="1">
    <citation type="submission" date="2023-03" db="EMBL/GenBank/DDBJ databases">
        <title>Amycolatopsis taiwanensis NBRC 103393.</title>
        <authorList>
            <person name="Ichikawa N."/>
            <person name="Sato H."/>
            <person name="Tonouchi N."/>
        </authorList>
    </citation>
    <scope>NUCLEOTIDE SEQUENCE</scope>
    <source>
        <strain evidence="4">NBRC 103393</strain>
    </source>
</reference>
<dbReference type="Gene3D" id="3.10.350.10">
    <property type="entry name" value="LysM domain"/>
    <property type="match status" value="1"/>
</dbReference>
<evidence type="ECO:0000256" key="2">
    <source>
        <dbReference type="SAM" id="Phobius"/>
    </source>
</evidence>
<feature type="region of interest" description="Disordered" evidence="1">
    <location>
        <begin position="272"/>
        <end position="304"/>
    </location>
</feature>